<sequence length="296" mass="33615">SAEARNKRELFEETINELLAKNSNPSVIIRSLQKPQEQRTADLEEFAQSSPERLRILNDLAQAYDQQKELQQKRDDLAAKLTMPEQIMKVAGLNVEQTRIRVGTWATLSDEKLKETLIEYLGSEGNLDLLTRYTKMYAEWAGVVDELIDPVTGKNILYKKALRSINQLNLSRDQLNTVLEMPAESGKRVQAIAGLKSEFPDRVEQIDKAVAAFDDYRPLRGGLDDPKDLQRMLKGAGILEFRILPQAGQPDVDMDEMVAYVETLRTKGPKYASDSKYVWCEIENIDQWKNPDTIAG</sequence>
<comment type="caution">
    <text evidence="1">The sequence shown here is derived from an EMBL/GenBank/DDBJ whole genome shotgun (WGS) entry which is preliminary data.</text>
</comment>
<dbReference type="AlphaFoldDB" id="X1BSJ6"/>
<feature type="non-terminal residue" evidence="1">
    <location>
        <position position="296"/>
    </location>
</feature>
<reference evidence="1" key="1">
    <citation type="journal article" date="2014" name="Front. Microbiol.">
        <title>High frequency of phylogenetically diverse reductive dehalogenase-homologous genes in deep subseafloor sedimentary metagenomes.</title>
        <authorList>
            <person name="Kawai M."/>
            <person name="Futagami T."/>
            <person name="Toyoda A."/>
            <person name="Takaki Y."/>
            <person name="Nishi S."/>
            <person name="Hori S."/>
            <person name="Arai W."/>
            <person name="Tsubouchi T."/>
            <person name="Morono Y."/>
            <person name="Uchiyama I."/>
            <person name="Ito T."/>
            <person name="Fujiyama A."/>
            <person name="Inagaki F."/>
            <person name="Takami H."/>
        </authorList>
    </citation>
    <scope>NUCLEOTIDE SEQUENCE</scope>
    <source>
        <strain evidence="1">Expedition CK06-06</strain>
    </source>
</reference>
<evidence type="ECO:0000313" key="1">
    <source>
        <dbReference type="EMBL" id="GAG75121.1"/>
    </source>
</evidence>
<proteinExistence type="predicted"/>
<name>X1BSJ6_9ZZZZ</name>
<protein>
    <submittedName>
        <fullName evidence="1">Uncharacterized protein</fullName>
    </submittedName>
</protein>
<accession>X1BSJ6</accession>
<feature type="non-terminal residue" evidence="1">
    <location>
        <position position="1"/>
    </location>
</feature>
<organism evidence="1">
    <name type="scientific">marine sediment metagenome</name>
    <dbReference type="NCBI Taxonomy" id="412755"/>
    <lineage>
        <taxon>unclassified sequences</taxon>
        <taxon>metagenomes</taxon>
        <taxon>ecological metagenomes</taxon>
    </lineage>
</organism>
<dbReference type="EMBL" id="BART01018439">
    <property type="protein sequence ID" value="GAG75121.1"/>
    <property type="molecule type" value="Genomic_DNA"/>
</dbReference>
<gene>
    <name evidence="1" type="ORF">S01H4_34812</name>
</gene>